<organism evidence="2 3">
    <name type="scientific">Saguinus oedipus</name>
    <name type="common">Cotton-top tamarin</name>
    <name type="synonym">Oedipomidas oedipus</name>
    <dbReference type="NCBI Taxonomy" id="9490"/>
    <lineage>
        <taxon>Eukaryota</taxon>
        <taxon>Metazoa</taxon>
        <taxon>Chordata</taxon>
        <taxon>Craniata</taxon>
        <taxon>Vertebrata</taxon>
        <taxon>Euteleostomi</taxon>
        <taxon>Mammalia</taxon>
        <taxon>Eutheria</taxon>
        <taxon>Euarchontoglires</taxon>
        <taxon>Primates</taxon>
        <taxon>Haplorrhini</taxon>
        <taxon>Platyrrhini</taxon>
        <taxon>Cebidae</taxon>
        <taxon>Callitrichinae</taxon>
        <taxon>Saguinus</taxon>
    </lineage>
</organism>
<feature type="compositionally biased region" description="Low complexity" evidence="1">
    <location>
        <begin position="197"/>
        <end position="222"/>
    </location>
</feature>
<reference evidence="2 3" key="1">
    <citation type="submission" date="2023-05" db="EMBL/GenBank/DDBJ databases">
        <title>B98-5 Cell Line De Novo Hybrid Assembly: An Optical Mapping Approach.</title>
        <authorList>
            <person name="Kananen K."/>
            <person name="Auerbach J.A."/>
            <person name="Kautto E."/>
            <person name="Blachly J.S."/>
        </authorList>
    </citation>
    <scope>NUCLEOTIDE SEQUENCE [LARGE SCALE GENOMIC DNA]</scope>
    <source>
        <strain evidence="2">B95-8</strain>
        <tissue evidence="2">Cell line</tissue>
    </source>
</reference>
<feature type="compositionally biased region" description="Low complexity" evidence="1">
    <location>
        <begin position="130"/>
        <end position="145"/>
    </location>
</feature>
<name>A0ABQ9T927_SAGOE</name>
<proteinExistence type="predicted"/>
<evidence type="ECO:0000313" key="3">
    <source>
        <dbReference type="Proteomes" id="UP001266305"/>
    </source>
</evidence>
<protein>
    <submittedName>
        <fullName evidence="2">Uncharacterized protein</fullName>
    </submittedName>
</protein>
<sequence>METTGRKELFLVTGGSQENRQRPRRTQRPDGVEELILSDHSEMPARPCGVRPCIPVSQAGDDSHPKVGNTVCPRPGKVTFCIKETCVSGVRRPKAGPSGELSHGRRRVCGYELEQVQEPQGGCQDDPQPEEQQLGLQQLHWEQPQEPQPPLEPPQEPQPPLEPPQEPQPPLDPPQEPQPPLDPPQEPQPPLEPPQEPQLVQQQAGTQQHTGLQQQMGTQQLEPQPPQPEPQPPQLEPQPPQPEPQPPQLEPQPPQPEPQPPELEPQPPQPEPQPPQLEPQPPEQPQQPMFLAD</sequence>
<evidence type="ECO:0000313" key="2">
    <source>
        <dbReference type="EMBL" id="KAK2081055.1"/>
    </source>
</evidence>
<keyword evidence="3" id="KW-1185">Reference proteome</keyword>
<gene>
    <name evidence="2" type="ORF">P7K49_040170</name>
</gene>
<evidence type="ECO:0000256" key="1">
    <source>
        <dbReference type="SAM" id="MobiDB-lite"/>
    </source>
</evidence>
<accession>A0ABQ9T927</accession>
<feature type="compositionally biased region" description="Pro residues" evidence="1">
    <location>
        <begin position="223"/>
        <end position="285"/>
    </location>
</feature>
<dbReference type="Proteomes" id="UP001266305">
    <property type="component" value="Unassembled WGS sequence"/>
</dbReference>
<feature type="region of interest" description="Disordered" evidence="1">
    <location>
        <begin position="117"/>
        <end position="293"/>
    </location>
</feature>
<feature type="region of interest" description="Disordered" evidence="1">
    <location>
        <begin position="1"/>
        <end position="31"/>
    </location>
</feature>
<dbReference type="EMBL" id="JASSZA010000411">
    <property type="protein sequence ID" value="KAK2081055.1"/>
    <property type="molecule type" value="Genomic_DNA"/>
</dbReference>
<feature type="compositionally biased region" description="Pro residues" evidence="1">
    <location>
        <begin position="146"/>
        <end position="196"/>
    </location>
</feature>
<comment type="caution">
    <text evidence="2">The sequence shown here is derived from an EMBL/GenBank/DDBJ whole genome shotgun (WGS) entry which is preliminary data.</text>
</comment>
<dbReference type="PRINTS" id="PR01217">
    <property type="entry name" value="PRICHEXTENSN"/>
</dbReference>